<dbReference type="STRING" id="669874.A0A1E4TNW1"/>
<dbReference type="Proteomes" id="UP000094236">
    <property type="component" value="Unassembled WGS sequence"/>
</dbReference>
<dbReference type="OrthoDB" id="1751210at2759"/>
<dbReference type="PANTHER" id="PTHR39463">
    <property type="entry name" value="MEDUSA"/>
    <property type="match status" value="1"/>
</dbReference>
<dbReference type="AlphaFoldDB" id="A0A1E4TNW1"/>
<proteinExistence type="predicted"/>
<organism evidence="2 3">
    <name type="scientific">Pachysolen tannophilus NRRL Y-2460</name>
    <dbReference type="NCBI Taxonomy" id="669874"/>
    <lineage>
        <taxon>Eukaryota</taxon>
        <taxon>Fungi</taxon>
        <taxon>Dikarya</taxon>
        <taxon>Ascomycota</taxon>
        <taxon>Saccharomycotina</taxon>
        <taxon>Pichiomycetes</taxon>
        <taxon>Pachysolenaceae</taxon>
        <taxon>Pachysolen</taxon>
    </lineage>
</organism>
<dbReference type="Pfam" id="PF23305">
    <property type="entry name" value="DUF7082"/>
    <property type="match status" value="1"/>
</dbReference>
<dbReference type="PANTHER" id="PTHR39463:SF1">
    <property type="entry name" value="MEDUSA"/>
    <property type="match status" value="1"/>
</dbReference>
<evidence type="ECO:0000259" key="1">
    <source>
        <dbReference type="Pfam" id="PF23305"/>
    </source>
</evidence>
<gene>
    <name evidence="2" type="ORF">PACTADRAFT_30280</name>
</gene>
<dbReference type="EMBL" id="KV454018">
    <property type="protein sequence ID" value="ODV93409.1"/>
    <property type="molecule type" value="Genomic_DNA"/>
</dbReference>
<evidence type="ECO:0000313" key="3">
    <source>
        <dbReference type="Proteomes" id="UP000094236"/>
    </source>
</evidence>
<sequence>WTQEEYSLKRRLVRFFWDQVGCDLFITFEPVKQNEYQLNFSVVSCIFDQPHGKFFFTSVDFINLFEKIVDAKFKIDEKNRIRRNLQSLKPITITKQENRDFFNLIMEFPTPKPRNIEKNVKVFGWSSLPQAFFKIMSKYSCDFT</sequence>
<dbReference type="GO" id="GO:0005634">
    <property type="term" value="C:nucleus"/>
    <property type="evidence" value="ECO:0007669"/>
    <property type="project" value="TreeGrafter"/>
</dbReference>
<protein>
    <recommendedName>
        <fullName evidence="1">DUF7082 domain-containing protein</fullName>
    </recommendedName>
</protein>
<evidence type="ECO:0000313" key="2">
    <source>
        <dbReference type="EMBL" id="ODV93409.1"/>
    </source>
</evidence>
<reference evidence="3" key="1">
    <citation type="submission" date="2016-05" db="EMBL/GenBank/DDBJ databases">
        <title>Comparative genomics of biotechnologically important yeasts.</title>
        <authorList>
            <consortium name="DOE Joint Genome Institute"/>
            <person name="Riley R."/>
            <person name="Haridas S."/>
            <person name="Wolfe K.H."/>
            <person name="Lopes M.R."/>
            <person name="Hittinger C.T."/>
            <person name="Goker M."/>
            <person name="Salamov A."/>
            <person name="Wisecaver J."/>
            <person name="Long T.M."/>
            <person name="Aerts A.L."/>
            <person name="Barry K."/>
            <person name="Choi C."/>
            <person name="Clum A."/>
            <person name="Coughlan A.Y."/>
            <person name="Deshpande S."/>
            <person name="Douglass A.P."/>
            <person name="Hanson S.J."/>
            <person name="Klenk H.-P."/>
            <person name="Labutti K."/>
            <person name="Lapidus A."/>
            <person name="Lindquist E."/>
            <person name="Lipzen A."/>
            <person name="Meier-Kolthoff J.P."/>
            <person name="Ohm R.A."/>
            <person name="Otillar R.P."/>
            <person name="Pangilinan J."/>
            <person name="Peng Y."/>
            <person name="Rokas A."/>
            <person name="Rosa C.A."/>
            <person name="Scheuner C."/>
            <person name="Sibirny A.A."/>
            <person name="Slot J.C."/>
            <person name="Stielow J.B."/>
            <person name="Sun H."/>
            <person name="Kurtzman C.P."/>
            <person name="Blackwell M."/>
            <person name="Grigoriev I.V."/>
            <person name="Jeffries T.W."/>
        </authorList>
    </citation>
    <scope>NUCLEOTIDE SEQUENCE [LARGE SCALE GENOMIC DNA]</scope>
    <source>
        <strain evidence="3">NRRL Y-2460</strain>
    </source>
</reference>
<keyword evidence="3" id="KW-1185">Reference proteome</keyword>
<feature type="non-terminal residue" evidence="2">
    <location>
        <position position="144"/>
    </location>
</feature>
<dbReference type="InterPro" id="IPR055509">
    <property type="entry name" value="DUF7082"/>
</dbReference>
<feature type="domain" description="DUF7082" evidence="1">
    <location>
        <begin position="1"/>
        <end position="136"/>
    </location>
</feature>
<feature type="non-terminal residue" evidence="2">
    <location>
        <position position="1"/>
    </location>
</feature>
<accession>A0A1E4TNW1</accession>
<name>A0A1E4TNW1_PACTA</name>